<dbReference type="Pfam" id="PF17940">
    <property type="entry name" value="TetR_C_31"/>
    <property type="match status" value="1"/>
</dbReference>
<dbReference type="AlphaFoldDB" id="A0AAE7CNQ4"/>
<dbReference type="PANTHER" id="PTHR30055">
    <property type="entry name" value="HTH-TYPE TRANSCRIPTIONAL REGULATOR RUTR"/>
    <property type="match status" value="1"/>
</dbReference>
<feature type="region of interest" description="Disordered" evidence="3">
    <location>
        <begin position="1"/>
        <end position="25"/>
    </location>
</feature>
<feature type="compositionally biased region" description="Basic residues" evidence="3">
    <location>
        <begin position="13"/>
        <end position="23"/>
    </location>
</feature>
<evidence type="ECO:0000256" key="2">
    <source>
        <dbReference type="PROSITE-ProRule" id="PRU00335"/>
    </source>
</evidence>
<evidence type="ECO:0000313" key="5">
    <source>
        <dbReference type="EMBL" id="OOQ47696.1"/>
    </source>
</evidence>
<keyword evidence="1 2" id="KW-0238">DNA-binding</keyword>
<dbReference type="EMBL" id="LHQL01000014">
    <property type="protein sequence ID" value="OOQ47696.1"/>
    <property type="molecule type" value="Genomic_DNA"/>
</dbReference>
<name>A0AAE7CNQ4_STRAT</name>
<dbReference type="InterPro" id="IPR009057">
    <property type="entry name" value="Homeodomain-like_sf"/>
</dbReference>
<evidence type="ECO:0000256" key="3">
    <source>
        <dbReference type="SAM" id="MobiDB-lite"/>
    </source>
</evidence>
<dbReference type="Gene3D" id="1.10.357.10">
    <property type="entry name" value="Tetracycline Repressor, domain 2"/>
    <property type="match status" value="1"/>
</dbReference>
<evidence type="ECO:0000313" key="8">
    <source>
        <dbReference type="Proteomes" id="UP000502504"/>
    </source>
</evidence>
<protein>
    <submittedName>
        <fullName evidence="6">TetR family transcriptional regulator</fullName>
    </submittedName>
</protein>
<evidence type="ECO:0000313" key="6">
    <source>
        <dbReference type="EMBL" id="QIT48021.1"/>
    </source>
</evidence>
<dbReference type="EMBL" id="CP050692">
    <property type="protein sequence ID" value="QIT48021.1"/>
    <property type="molecule type" value="Genomic_DNA"/>
</dbReference>
<dbReference type="PRINTS" id="PR00455">
    <property type="entry name" value="HTHTETR"/>
</dbReference>
<dbReference type="Pfam" id="PF00440">
    <property type="entry name" value="TetR_N"/>
    <property type="match status" value="1"/>
</dbReference>
<reference evidence="5 7" key="1">
    <citation type="submission" date="2015-07" db="EMBL/GenBank/DDBJ databases">
        <title>Draft Genome Sequence of Streptomyces antibioticus, IMRU 3720 reveals insights in the evolution of actinomycin biosynthetic gene clusters in Streptomyces.</title>
        <authorList>
            <person name="Crnovcic I."/>
            <person name="Ruckert C."/>
            <person name="Kalinowksi J."/>
            <person name="Keller U."/>
        </authorList>
    </citation>
    <scope>NUCLEOTIDE SEQUENCE [LARGE SCALE GENOMIC DNA]</scope>
    <source>
        <strain evidence="5 7">DSM 41481</strain>
    </source>
</reference>
<reference evidence="6 8" key="2">
    <citation type="submission" date="2020-03" db="EMBL/GenBank/DDBJ databases">
        <title>Is there a link between lipid content and antibiotic production in Streptomyces?</title>
        <authorList>
            <person name="David M."/>
            <person name="Lejeune C."/>
            <person name="Abreu S."/>
            <person name="Thibessard A."/>
            <person name="Leblond P."/>
            <person name="Chaminade P."/>
            <person name="Virolle M.-J."/>
        </authorList>
    </citation>
    <scope>NUCLEOTIDE SEQUENCE [LARGE SCALE GENOMIC DNA]</scope>
    <source>
        <strain evidence="6 8">DSM 41481</strain>
    </source>
</reference>
<dbReference type="InterPro" id="IPR001647">
    <property type="entry name" value="HTH_TetR"/>
</dbReference>
<accession>A0AAE7CNQ4</accession>
<feature type="DNA-binding region" description="H-T-H motif" evidence="2">
    <location>
        <begin position="49"/>
        <end position="68"/>
    </location>
</feature>
<evidence type="ECO:0000259" key="4">
    <source>
        <dbReference type="PROSITE" id="PS50977"/>
    </source>
</evidence>
<sequence length="212" mass="23196">MSEPAETPSAPRPRPRPRGRKRVGYGEGREALLEAAVRVVARRGLRHLTYRAVAEEAGVTHGLVVHHFGSRDALIEESLAYAVRTSLSSSLLESGTGRPEDFVAGLTDMVEGDPDGQAYQYELLLEARRRPELLTQVRALYDEYFGASRRELDRILPQGASPAFNRLVFAALDGLVLHQLTGIGDRAQTEAALAELHTLLRHLGGRPPGDDA</sequence>
<keyword evidence="7" id="KW-1185">Reference proteome</keyword>
<dbReference type="InterPro" id="IPR041583">
    <property type="entry name" value="TetR_C_31"/>
</dbReference>
<dbReference type="InterPro" id="IPR036271">
    <property type="entry name" value="Tet_transcr_reg_TetR-rel_C_sf"/>
</dbReference>
<organism evidence="6 8">
    <name type="scientific">Streptomyces antibioticus</name>
    <dbReference type="NCBI Taxonomy" id="1890"/>
    <lineage>
        <taxon>Bacteria</taxon>
        <taxon>Bacillati</taxon>
        <taxon>Actinomycetota</taxon>
        <taxon>Actinomycetes</taxon>
        <taxon>Kitasatosporales</taxon>
        <taxon>Streptomycetaceae</taxon>
        <taxon>Streptomyces</taxon>
    </lineage>
</organism>
<dbReference type="GO" id="GO:0003700">
    <property type="term" value="F:DNA-binding transcription factor activity"/>
    <property type="evidence" value="ECO:0007669"/>
    <property type="project" value="TreeGrafter"/>
</dbReference>
<dbReference type="Proteomes" id="UP000190306">
    <property type="component" value="Chromosome"/>
</dbReference>
<feature type="domain" description="HTH tetR-type" evidence="4">
    <location>
        <begin position="26"/>
        <end position="86"/>
    </location>
</feature>
<dbReference type="RefSeq" id="WP_078636287.1">
    <property type="nucleotide sequence ID" value="NZ_CM007717.1"/>
</dbReference>
<dbReference type="PROSITE" id="PS50977">
    <property type="entry name" value="HTH_TETR_2"/>
    <property type="match status" value="1"/>
</dbReference>
<dbReference type="SUPFAM" id="SSF48498">
    <property type="entry name" value="Tetracyclin repressor-like, C-terminal domain"/>
    <property type="match status" value="1"/>
</dbReference>
<dbReference type="SUPFAM" id="SSF46689">
    <property type="entry name" value="Homeodomain-like"/>
    <property type="match status" value="1"/>
</dbReference>
<dbReference type="PANTHER" id="PTHR30055:SF226">
    <property type="entry name" value="HTH-TYPE TRANSCRIPTIONAL REGULATOR PKSA"/>
    <property type="match status" value="1"/>
</dbReference>
<evidence type="ECO:0000313" key="7">
    <source>
        <dbReference type="Proteomes" id="UP000190306"/>
    </source>
</evidence>
<evidence type="ECO:0000256" key="1">
    <source>
        <dbReference type="ARBA" id="ARBA00023125"/>
    </source>
</evidence>
<dbReference type="GO" id="GO:0000976">
    <property type="term" value="F:transcription cis-regulatory region binding"/>
    <property type="evidence" value="ECO:0007669"/>
    <property type="project" value="TreeGrafter"/>
</dbReference>
<dbReference type="InterPro" id="IPR050109">
    <property type="entry name" value="HTH-type_TetR-like_transc_reg"/>
</dbReference>
<dbReference type="Proteomes" id="UP000502504">
    <property type="component" value="Chromosome"/>
</dbReference>
<gene>
    <name evidence="5" type="ORF">AFM16_33920</name>
    <name evidence="6" type="ORF">HCX60_34495</name>
</gene>
<proteinExistence type="predicted"/>